<keyword evidence="1" id="KW-1133">Transmembrane helix</keyword>
<dbReference type="EMBL" id="MCIF01000002">
    <property type="protein sequence ID" value="RAQ97854.1"/>
    <property type="molecule type" value="Genomic_DNA"/>
</dbReference>
<dbReference type="OrthoDB" id="9821183at2"/>
<keyword evidence="1" id="KW-0472">Membrane</keyword>
<protein>
    <submittedName>
        <fullName evidence="2">Uncharacterized protein</fullName>
    </submittedName>
</protein>
<feature type="transmembrane region" description="Helical" evidence="1">
    <location>
        <begin position="72"/>
        <end position="96"/>
    </location>
</feature>
<comment type="caution">
    <text evidence="2">The sequence shown here is derived from an EMBL/GenBank/DDBJ whole genome shotgun (WGS) entry which is preliminary data.</text>
</comment>
<proteinExistence type="predicted"/>
<feature type="transmembrane region" description="Helical" evidence="1">
    <location>
        <begin position="238"/>
        <end position="258"/>
    </location>
</feature>
<name>A0A328VRL3_9CHLR</name>
<dbReference type="AlphaFoldDB" id="A0A328VRL3"/>
<dbReference type="Proteomes" id="UP000248706">
    <property type="component" value="Unassembled WGS sequence"/>
</dbReference>
<organism evidence="2 3">
    <name type="scientific">Thermogemmatispora tikiterensis</name>
    <dbReference type="NCBI Taxonomy" id="1825093"/>
    <lineage>
        <taxon>Bacteria</taxon>
        <taxon>Bacillati</taxon>
        <taxon>Chloroflexota</taxon>
        <taxon>Ktedonobacteria</taxon>
        <taxon>Thermogemmatisporales</taxon>
        <taxon>Thermogemmatisporaceae</taxon>
        <taxon>Thermogemmatispora</taxon>
    </lineage>
</organism>
<feature type="transmembrane region" description="Helical" evidence="1">
    <location>
        <begin position="117"/>
        <end position="136"/>
    </location>
</feature>
<evidence type="ECO:0000313" key="2">
    <source>
        <dbReference type="EMBL" id="RAQ97854.1"/>
    </source>
</evidence>
<evidence type="ECO:0000256" key="1">
    <source>
        <dbReference type="SAM" id="Phobius"/>
    </source>
</evidence>
<dbReference type="RefSeq" id="WP_112432613.1">
    <property type="nucleotide sequence ID" value="NZ_MCIF01000002.1"/>
</dbReference>
<keyword evidence="1" id="KW-0812">Transmembrane</keyword>
<sequence length="327" mass="36705">MVKPPLSVAELAEAEATPARRPVAPWWKQAMLYVLAGLRICRRDIAGIITLVGLFSLPSLAAVVVGSYPGTLAYWIGTALPWITITLGNISMVLAIEALDAGQPIVPAQILPAAIRWFPRYIVTNGITTFLFWGIFTPLQWLLGQETIRLNWPPYAPLLLLIIPMLIWHVHLVFATYAAIVDNHPGLRSVIISISMTRRRWLMVVAAFVGSVLVEAPVVGPLYLLIMHVTNPVVATGFTWMLVMFMRPLFIATLHEIYEDFRPLPPPHLQLPLPLMRFFSRQNILKFRPRSRSSGKEARQPLVPAGERVHGHLIQLTTLVSRYGRRL</sequence>
<keyword evidence="3" id="KW-1185">Reference proteome</keyword>
<feature type="transmembrane region" description="Helical" evidence="1">
    <location>
        <begin position="45"/>
        <end position="66"/>
    </location>
</feature>
<feature type="transmembrane region" description="Helical" evidence="1">
    <location>
        <begin position="201"/>
        <end position="226"/>
    </location>
</feature>
<reference evidence="2 3" key="1">
    <citation type="submission" date="2016-08" db="EMBL/GenBank/DDBJ databases">
        <title>Analysis of Carbohydrate Active Enzymes in Thermogemmatispora T81 Reveals Carbohydrate Degradation Ability.</title>
        <authorList>
            <person name="Tomazini A."/>
            <person name="Lal S."/>
            <person name="Stott M."/>
            <person name="Henrissat B."/>
            <person name="Polikarpov I."/>
            <person name="Sparling R."/>
            <person name="Levin D.B."/>
        </authorList>
    </citation>
    <scope>NUCLEOTIDE SEQUENCE [LARGE SCALE GENOMIC DNA]</scope>
    <source>
        <strain evidence="2 3">T81</strain>
    </source>
</reference>
<evidence type="ECO:0000313" key="3">
    <source>
        <dbReference type="Proteomes" id="UP000248706"/>
    </source>
</evidence>
<feature type="transmembrane region" description="Helical" evidence="1">
    <location>
        <begin position="156"/>
        <end position="180"/>
    </location>
</feature>
<gene>
    <name evidence="2" type="ORF">A4R35_20105</name>
</gene>
<accession>A0A328VRL3</accession>